<keyword evidence="3" id="KW-1185">Reference proteome</keyword>
<dbReference type="KEGG" id="kak:Kalk_20080"/>
<sequence>MLQDASQHLNVTFSWVSTGQFARGKGPVLTEGYSQDDIKNGFRVDSLAPKPLGDRLKMACAALFSVVIPLVFMLALLVVTASWLNLTWQELSSDQSSVSLVMAILVAGDVFLLGFIFAFYRRLIEVRREAKSYYELSADAQPEIHAFIDHIADMLNAPKPKSVKLDAEVGLILRPASLRDASVGEGPEVVIGLPLLYGLSARQLSGVIAHAYAGYSREARLRGYPLLSSIDRWLFTQTGLGRMNAPSRSDFGVKTQSMIQRVLKPWDVLVQGTFYLVYRIVSSMTFDVSRKVDMAGDLLSARIAGSTEFRSTQFRLRSLHYGQVNANQELVGSWRTKKLSDNFPALVVDHADTLQLSLRPRLIQEMEELVTPLTRSRIVDLGRIVNVEHTQEEGACFLLGAAISLLREPAKVSKAVTLSHYRFIGIRHPDVYATQKVQSIQKAEREKAKRHRVFMGLERSARIVRIDEFEKYQSSSVESRLVDYRVLTDKLRDHEAEVGHLADAVREFEFRKNLLHTRKALEECRNADGKVLRDLEVQWLTLIKDQSEFKSALVGYESSFSRKAAIALSLALDSADVQEQLQMTRHEMHSHFVRLVDALSFMYRSFESVQRLRSYTQVLGQILVEIGADIKVNPQLVEMSNRYQRYMMIELDALIRVFAGVTYPLGGISFSGSGQNGQRAGEADLLTVGDVIRYEVPDLDSAGSCPEACHRVANAVTQYLDGFNEHIQQRVTGVVACVDQSYSDADNPSR</sequence>
<name>A0A2K9LUR5_9GAMM</name>
<evidence type="ECO:0008006" key="4">
    <source>
        <dbReference type="Google" id="ProtNLM"/>
    </source>
</evidence>
<keyword evidence="1" id="KW-0472">Membrane</keyword>
<accession>A0A2K9LUR5</accession>
<keyword evidence="1" id="KW-0812">Transmembrane</keyword>
<organism evidence="2 3">
    <name type="scientific">Ketobacter alkanivorans</name>
    <dbReference type="NCBI Taxonomy" id="1917421"/>
    <lineage>
        <taxon>Bacteria</taxon>
        <taxon>Pseudomonadati</taxon>
        <taxon>Pseudomonadota</taxon>
        <taxon>Gammaproteobacteria</taxon>
        <taxon>Pseudomonadales</taxon>
        <taxon>Ketobacteraceae</taxon>
        <taxon>Ketobacter</taxon>
    </lineage>
</organism>
<proteinExistence type="predicted"/>
<dbReference type="OrthoDB" id="9789270at2"/>
<dbReference type="CDD" id="cd07328">
    <property type="entry name" value="M48_Ste24p_like"/>
    <property type="match status" value="1"/>
</dbReference>
<keyword evidence="1" id="KW-1133">Transmembrane helix</keyword>
<evidence type="ECO:0000313" key="3">
    <source>
        <dbReference type="Proteomes" id="UP000235116"/>
    </source>
</evidence>
<feature type="transmembrane region" description="Helical" evidence="1">
    <location>
        <begin position="98"/>
        <end position="120"/>
    </location>
</feature>
<reference evidence="3" key="1">
    <citation type="submission" date="2017-08" db="EMBL/GenBank/DDBJ databases">
        <title>Direct submision.</title>
        <authorList>
            <person name="Kim S.-J."/>
            <person name="Rhee S.-K."/>
        </authorList>
    </citation>
    <scope>NUCLEOTIDE SEQUENCE [LARGE SCALE GENOMIC DNA]</scope>
    <source>
        <strain evidence="3">GI5</strain>
    </source>
</reference>
<gene>
    <name evidence="2" type="ORF">Kalk_20080</name>
</gene>
<dbReference type="RefSeq" id="WP_101895957.1">
    <property type="nucleotide sequence ID" value="NZ_CP022684.1"/>
</dbReference>
<dbReference type="AlphaFoldDB" id="A0A2K9LUR5"/>
<evidence type="ECO:0000256" key="1">
    <source>
        <dbReference type="SAM" id="Phobius"/>
    </source>
</evidence>
<dbReference type="Proteomes" id="UP000235116">
    <property type="component" value="Chromosome"/>
</dbReference>
<protein>
    <recommendedName>
        <fullName evidence="4">Peptidase M48 domain-containing protein</fullName>
    </recommendedName>
</protein>
<feature type="transmembrane region" description="Helical" evidence="1">
    <location>
        <begin position="60"/>
        <end position="86"/>
    </location>
</feature>
<evidence type="ECO:0000313" key="2">
    <source>
        <dbReference type="EMBL" id="AUM14584.1"/>
    </source>
</evidence>
<dbReference type="EMBL" id="CP022684">
    <property type="protein sequence ID" value="AUM14584.1"/>
    <property type="molecule type" value="Genomic_DNA"/>
</dbReference>